<proteinExistence type="inferred from homology"/>
<dbReference type="InterPro" id="IPR006115">
    <property type="entry name" value="6PGDH_NADP-bd"/>
</dbReference>
<dbReference type="GO" id="GO:0019521">
    <property type="term" value="P:D-gluconate metabolic process"/>
    <property type="evidence" value="ECO:0007669"/>
    <property type="project" value="UniProtKB-KW"/>
</dbReference>
<keyword evidence="3" id="KW-0311">Gluconate utilization</keyword>
<dbReference type="SUPFAM" id="SSF51735">
    <property type="entry name" value="NAD(P)-binding Rossmann-fold domains"/>
    <property type="match status" value="1"/>
</dbReference>
<dbReference type="NCBIfam" id="TIGR00872">
    <property type="entry name" value="gnd_rel"/>
    <property type="match status" value="1"/>
</dbReference>
<evidence type="ECO:0000256" key="2">
    <source>
        <dbReference type="ARBA" id="ARBA00023002"/>
    </source>
</evidence>
<reference evidence="6" key="1">
    <citation type="submission" date="2016-10" db="EMBL/GenBank/DDBJ databases">
        <authorList>
            <person name="Varghese N."/>
            <person name="Submissions S."/>
        </authorList>
    </citation>
    <scope>NUCLEOTIDE SEQUENCE [LARGE SCALE GENOMIC DNA]</scope>
    <source>
        <strain evidence="6">DSM 23664</strain>
    </source>
</reference>
<dbReference type="GO" id="GO:0006098">
    <property type="term" value="P:pentose-phosphate shunt"/>
    <property type="evidence" value="ECO:0007669"/>
    <property type="project" value="InterPro"/>
</dbReference>
<dbReference type="EMBL" id="FOLT01000003">
    <property type="protein sequence ID" value="SFC11746.1"/>
    <property type="molecule type" value="Genomic_DNA"/>
</dbReference>
<dbReference type="Gene3D" id="1.10.1040.10">
    <property type="entry name" value="N-(1-d-carboxylethyl)-l-norvaline Dehydrogenase, domain 2"/>
    <property type="match status" value="1"/>
</dbReference>
<dbReference type="OrthoDB" id="9804542at2"/>
<accession>A0A1I1GJX4</accession>
<evidence type="ECO:0000313" key="5">
    <source>
        <dbReference type="EMBL" id="SFC11746.1"/>
    </source>
</evidence>
<dbReference type="Gene3D" id="3.40.50.720">
    <property type="entry name" value="NAD(P)-binding Rossmann-like Domain"/>
    <property type="match status" value="1"/>
</dbReference>
<evidence type="ECO:0000313" key="6">
    <source>
        <dbReference type="Proteomes" id="UP000199612"/>
    </source>
</evidence>
<dbReference type="AlphaFoldDB" id="A0A1I1GJX4"/>
<comment type="similarity">
    <text evidence="1">Belongs to the 6-phosphogluconate dehydrogenase family.</text>
</comment>
<dbReference type="Pfam" id="PF03446">
    <property type="entry name" value="NAD_binding_2"/>
    <property type="match status" value="1"/>
</dbReference>
<dbReference type="SUPFAM" id="SSF48179">
    <property type="entry name" value="6-phosphogluconate dehydrogenase C-terminal domain-like"/>
    <property type="match status" value="1"/>
</dbReference>
<keyword evidence="2" id="KW-0560">Oxidoreductase</keyword>
<evidence type="ECO:0000256" key="3">
    <source>
        <dbReference type="ARBA" id="ARBA00023064"/>
    </source>
</evidence>
<dbReference type="STRING" id="753702.SAMN04488102_103112"/>
<dbReference type="NCBIfam" id="NF007161">
    <property type="entry name" value="PRK09599.1"/>
    <property type="match status" value="1"/>
</dbReference>
<dbReference type="InterPro" id="IPR036291">
    <property type="entry name" value="NAD(P)-bd_dom_sf"/>
</dbReference>
<keyword evidence="6" id="KW-1185">Reference proteome</keyword>
<feature type="domain" description="6-phosphogluconate dehydrogenase C-terminal" evidence="4">
    <location>
        <begin position="167"/>
        <end position="299"/>
    </location>
</feature>
<dbReference type="PANTHER" id="PTHR11811">
    <property type="entry name" value="6-PHOSPHOGLUCONATE DEHYDROGENASE"/>
    <property type="match status" value="1"/>
</dbReference>
<evidence type="ECO:0000256" key="1">
    <source>
        <dbReference type="ARBA" id="ARBA00008419"/>
    </source>
</evidence>
<dbReference type="InterPro" id="IPR004849">
    <property type="entry name" value="6DGDH_YqeC"/>
</dbReference>
<dbReference type="GO" id="GO:0004616">
    <property type="term" value="F:phosphogluconate dehydrogenase (decarboxylating) activity"/>
    <property type="evidence" value="ECO:0007669"/>
    <property type="project" value="InterPro"/>
</dbReference>
<organism evidence="5 6">
    <name type="scientific">Alkalibacterium subtropicum</name>
    <dbReference type="NCBI Taxonomy" id="753702"/>
    <lineage>
        <taxon>Bacteria</taxon>
        <taxon>Bacillati</taxon>
        <taxon>Bacillota</taxon>
        <taxon>Bacilli</taxon>
        <taxon>Lactobacillales</taxon>
        <taxon>Carnobacteriaceae</taxon>
        <taxon>Alkalibacterium</taxon>
    </lineage>
</organism>
<dbReference type="InterPro" id="IPR006183">
    <property type="entry name" value="Pgluconate_DH"/>
</dbReference>
<dbReference type="Pfam" id="PF00393">
    <property type="entry name" value="6PGD"/>
    <property type="match status" value="1"/>
</dbReference>
<dbReference type="InterPro" id="IPR008927">
    <property type="entry name" value="6-PGluconate_DH-like_C_sf"/>
</dbReference>
<gene>
    <name evidence="5" type="ORF">SAMN04488102_103112</name>
</gene>
<name>A0A1I1GJX4_9LACT</name>
<dbReference type="SMART" id="SM01350">
    <property type="entry name" value="6PGD"/>
    <property type="match status" value="1"/>
</dbReference>
<dbReference type="RefSeq" id="WP_091528915.1">
    <property type="nucleotide sequence ID" value="NZ_FOLT01000003.1"/>
</dbReference>
<dbReference type="InterPro" id="IPR013328">
    <property type="entry name" value="6PGD_dom2"/>
</dbReference>
<dbReference type="Proteomes" id="UP000199612">
    <property type="component" value="Unassembled WGS sequence"/>
</dbReference>
<evidence type="ECO:0000259" key="4">
    <source>
        <dbReference type="SMART" id="SM01350"/>
    </source>
</evidence>
<dbReference type="InterPro" id="IPR006114">
    <property type="entry name" value="6PGDH_C"/>
</dbReference>
<sequence>MKLAICGLGKMGMNLVLNLLDHDHDVVAYDIDEALIAEAERKGATGAASLKEVVDHLPERKIIWMMVPAGDITESLVNDITPLLSAGDILMDGGNALYKDTMRRYERLKESGIHYVDVGTSGGMEGAREGACTMVGGDREVVAEIEKVFQDISVDKGYLYTGKSGSGHFLKMVHNGVEYGMMQAIGEGFDILEKSAFDYDHEEVARVWNNGSVIRSWLMELMEYAFADDPKLKEIKGIVHASGEGKWTVETAMELEAAAPVIALSLMMRNRSLESDTFSGKVVASLRNQFGGHSVELND</sequence>
<dbReference type="PRINTS" id="PR00076">
    <property type="entry name" value="6PGDHDRGNASE"/>
</dbReference>
<protein>
    <submittedName>
        <fullName evidence="5">6-phosphogluconate dehydrogenase</fullName>
    </submittedName>
</protein>
<dbReference type="GO" id="GO:0050661">
    <property type="term" value="F:NADP binding"/>
    <property type="evidence" value="ECO:0007669"/>
    <property type="project" value="InterPro"/>
</dbReference>